<gene>
    <name evidence="2" type="ORF">BCR44DRAFT_1284404</name>
</gene>
<accession>A0A1Y2HWG1</accession>
<dbReference type="Proteomes" id="UP000193411">
    <property type="component" value="Unassembled WGS sequence"/>
</dbReference>
<protein>
    <submittedName>
        <fullName evidence="2">Uncharacterized protein</fullName>
    </submittedName>
</protein>
<feature type="region of interest" description="Disordered" evidence="1">
    <location>
        <begin position="1"/>
        <end position="37"/>
    </location>
</feature>
<dbReference type="AlphaFoldDB" id="A0A1Y2HWG1"/>
<proteinExistence type="predicted"/>
<keyword evidence="3" id="KW-1185">Reference proteome</keyword>
<feature type="region of interest" description="Disordered" evidence="1">
    <location>
        <begin position="73"/>
        <end position="101"/>
    </location>
</feature>
<name>A0A1Y2HWG1_9FUNG</name>
<organism evidence="2 3">
    <name type="scientific">Catenaria anguillulae PL171</name>
    <dbReference type="NCBI Taxonomy" id="765915"/>
    <lineage>
        <taxon>Eukaryota</taxon>
        <taxon>Fungi</taxon>
        <taxon>Fungi incertae sedis</taxon>
        <taxon>Blastocladiomycota</taxon>
        <taxon>Blastocladiomycetes</taxon>
        <taxon>Blastocladiales</taxon>
        <taxon>Catenariaceae</taxon>
        <taxon>Catenaria</taxon>
    </lineage>
</organism>
<dbReference type="EMBL" id="MCFL01000007">
    <property type="protein sequence ID" value="ORZ38938.1"/>
    <property type="molecule type" value="Genomic_DNA"/>
</dbReference>
<feature type="compositionally biased region" description="Basic and acidic residues" evidence="1">
    <location>
        <begin position="20"/>
        <end position="37"/>
    </location>
</feature>
<evidence type="ECO:0000313" key="2">
    <source>
        <dbReference type="EMBL" id="ORZ38938.1"/>
    </source>
</evidence>
<sequence length="145" mass="16120">MLAMSHKLSEQTSEAAVLRKKLEESQSERASREKSLDQELKLTKQKLDVANQQIQALSSQLMTLEGLEQKARSRIANTKRTPQTLAMQPRHGSSTQFCKGHGQASTRRVAAAQLRACRHACQARVNAQDQQRVASDSRRARLVGG</sequence>
<feature type="compositionally biased region" description="Polar residues" evidence="1">
    <location>
        <begin position="75"/>
        <end position="97"/>
    </location>
</feature>
<reference evidence="2 3" key="1">
    <citation type="submission" date="2016-07" db="EMBL/GenBank/DDBJ databases">
        <title>Pervasive Adenine N6-methylation of Active Genes in Fungi.</title>
        <authorList>
            <consortium name="DOE Joint Genome Institute"/>
            <person name="Mondo S.J."/>
            <person name="Dannebaum R.O."/>
            <person name="Kuo R.C."/>
            <person name="Labutti K."/>
            <person name="Haridas S."/>
            <person name="Kuo A."/>
            <person name="Salamov A."/>
            <person name="Ahrendt S.R."/>
            <person name="Lipzen A."/>
            <person name="Sullivan W."/>
            <person name="Andreopoulos W.B."/>
            <person name="Clum A."/>
            <person name="Lindquist E."/>
            <person name="Daum C."/>
            <person name="Ramamoorthy G.K."/>
            <person name="Gryganskyi A."/>
            <person name="Culley D."/>
            <person name="Magnuson J.K."/>
            <person name="James T.Y."/>
            <person name="O'Malley M.A."/>
            <person name="Stajich J.E."/>
            <person name="Spatafora J.W."/>
            <person name="Visel A."/>
            <person name="Grigoriev I.V."/>
        </authorList>
    </citation>
    <scope>NUCLEOTIDE SEQUENCE [LARGE SCALE GENOMIC DNA]</scope>
    <source>
        <strain evidence="2 3">PL171</strain>
    </source>
</reference>
<evidence type="ECO:0000313" key="3">
    <source>
        <dbReference type="Proteomes" id="UP000193411"/>
    </source>
</evidence>
<comment type="caution">
    <text evidence="2">The sequence shown here is derived from an EMBL/GenBank/DDBJ whole genome shotgun (WGS) entry which is preliminary data.</text>
</comment>
<evidence type="ECO:0000256" key="1">
    <source>
        <dbReference type="SAM" id="MobiDB-lite"/>
    </source>
</evidence>